<keyword evidence="5 7" id="KW-0472">Membrane</keyword>
<dbReference type="PANTHER" id="PTHR34697">
    <property type="entry name" value="PHOSPHATIDYLGLYCEROL LYSYLTRANSFERASE"/>
    <property type="match status" value="1"/>
</dbReference>
<proteinExistence type="predicted"/>
<comment type="caution">
    <text evidence="10">The sequence shown here is derived from an EMBL/GenBank/DDBJ whole genome shotgun (WGS) entry which is preliminary data.</text>
</comment>
<feature type="transmembrane region" description="Helical" evidence="7">
    <location>
        <begin position="147"/>
        <end position="172"/>
    </location>
</feature>
<feature type="transmembrane region" description="Helical" evidence="7">
    <location>
        <begin position="86"/>
        <end position="105"/>
    </location>
</feature>
<name>A0ABP9I384_9ACTN</name>
<keyword evidence="4 7" id="KW-1133">Transmembrane helix</keyword>
<evidence type="ECO:0000256" key="2">
    <source>
        <dbReference type="ARBA" id="ARBA00022475"/>
    </source>
</evidence>
<feature type="domain" description="Phosphatidylglycerol lysyltransferase C-terminal" evidence="8">
    <location>
        <begin position="249"/>
        <end position="548"/>
    </location>
</feature>
<evidence type="ECO:0000313" key="10">
    <source>
        <dbReference type="EMBL" id="GAA4986709.1"/>
    </source>
</evidence>
<evidence type="ECO:0000256" key="4">
    <source>
        <dbReference type="ARBA" id="ARBA00022989"/>
    </source>
</evidence>
<accession>A0ABP9I384</accession>
<evidence type="ECO:0000256" key="7">
    <source>
        <dbReference type="SAM" id="Phobius"/>
    </source>
</evidence>
<keyword evidence="2" id="KW-1003">Cell membrane</keyword>
<evidence type="ECO:0000313" key="11">
    <source>
        <dbReference type="Proteomes" id="UP001500466"/>
    </source>
</evidence>
<dbReference type="Pfam" id="PF09924">
    <property type="entry name" value="LPG_synthase_C"/>
    <property type="match status" value="1"/>
</dbReference>
<comment type="subcellular location">
    <subcellularLocation>
        <location evidence="1">Cell membrane</location>
        <topology evidence="1">Multi-pass membrane protein</topology>
    </subcellularLocation>
</comment>
<evidence type="ECO:0000256" key="3">
    <source>
        <dbReference type="ARBA" id="ARBA00022692"/>
    </source>
</evidence>
<feature type="region of interest" description="Disordered" evidence="6">
    <location>
        <begin position="598"/>
        <end position="675"/>
    </location>
</feature>
<dbReference type="InterPro" id="IPR031553">
    <property type="entry name" value="tRNA-synt_2_TM"/>
</dbReference>
<sequence length="675" mass="74216">MSSSKPSCEPTTRADRVQYAASRVLIWYLRLVATFDLLSAIMVPLRNRVRHHNSGEYFTPFLLTTSFTTASLATFLAVMLNRRKRVAWMFTAILMLPTFALYVWVLAALPDFRQHPFNWISAGITLIPVIALALGRREFYARGEHGNVFKAGAVALTGLALIVGLGTVLVSLTDKIGEASVGTKIRYTILRLFTLARDAEFDSKILVPRATDIVINVAATLLFLLVLYVLFRAPKGTELLRAEDEVRLRELLDKWGERDSLGYFALRRDKAVMWSPSGKAAVAYRVVGGVSLASGDPIGDPEAWPGAIEPWLEEARENAWVPAVMGASEEAGTIYARHGLDALELGDEAIVEVDEFSLDGRAMRVVRQAYNRVKRAGYTTRIRRHEDIPIAEMSELLDLADHWRDGETERGFSMALGRLGDPDDGRCLMVECTDGEGKLRAVLSFVPWGPHGISLDLMRRDRESENGLLEFMILDVIAQAKQFDVEQISLNFAMFRSVFERGSKLGAGPVLRLWKAVLTFFSRWWQIESLYRANAKYRPIWEPRYLCFRKASELPRIGLASARAEGFLEAPSLPSLFGRRHEEKVAHIAEAQRGMAAKVKGKAKAATGKAKAATAKATGKSGGSGTASGEASGEKPAGKPSDPAADQTAGHEAAEPKQPVGSKAGGNAGRNRGKD</sequence>
<evidence type="ECO:0000259" key="9">
    <source>
        <dbReference type="Pfam" id="PF16995"/>
    </source>
</evidence>
<evidence type="ECO:0000256" key="6">
    <source>
        <dbReference type="SAM" id="MobiDB-lite"/>
    </source>
</evidence>
<organism evidence="10 11">
    <name type="scientific">Yinghuangia aomiensis</name>
    <dbReference type="NCBI Taxonomy" id="676205"/>
    <lineage>
        <taxon>Bacteria</taxon>
        <taxon>Bacillati</taxon>
        <taxon>Actinomycetota</taxon>
        <taxon>Actinomycetes</taxon>
        <taxon>Kitasatosporales</taxon>
        <taxon>Streptomycetaceae</taxon>
        <taxon>Yinghuangia</taxon>
    </lineage>
</organism>
<evidence type="ECO:0000256" key="1">
    <source>
        <dbReference type="ARBA" id="ARBA00004651"/>
    </source>
</evidence>
<feature type="domain" description="Lysyl-tRNA synthetase N-terminal transmembrane region" evidence="9">
    <location>
        <begin position="24"/>
        <end position="174"/>
    </location>
</feature>
<reference evidence="11" key="1">
    <citation type="journal article" date="2019" name="Int. J. Syst. Evol. Microbiol.">
        <title>The Global Catalogue of Microorganisms (GCM) 10K type strain sequencing project: providing services to taxonomists for standard genome sequencing and annotation.</title>
        <authorList>
            <consortium name="The Broad Institute Genomics Platform"/>
            <consortium name="The Broad Institute Genome Sequencing Center for Infectious Disease"/>
            <person name="Wu L."/>
            <person name="Ma J."/>
        </authorList>
    </citation>
    <scope>NUCLEOTIDE SEQUENCE [LARGE SCALE GENOMIC DNA]</scope>
    <source>
        <strain evidence="11">JCM 17986</strain>
    </source>
</reference>
<dbReference type="InterPro" id="IPR051211">
    <property type="entry name" value="PG_lysyltransferase"/>
</dbReference>
<dbReference type="EMBL" id="BAABHS010000032">
    <property type="protein sequence ID" value="GAA4986709.1"/>
    <property type="molecule type" value="Genomic_DNA"/>
</dbReference>
<dbReference type="PANTHER" id="PTHR34697:SF2">
    <property type="entry name" value="PHOSPHATIDYLGLYCEROL LYSYLTRANSFERASE"/>
    <property type="match status" value="1"/>
</dbReference>
<dbReference type="Pfam" id="PF16995">
    <property type="entry name" value="tRNA-synt_2_TM"/>
    <property type="match status" value="1"/>
</dbReference>
<gene>
    <name evidence="10" type="ORF">GCM10023205_66660</name>
</gene>
<dbReference type="Proteomes" id="UP001500466">
    <property type="component" value="Unassembled WGS sequence"/>
</dbReference>
<dbReference type="RefSeq" id="WP_345679506.1">
    <property type="nucleotide sequence ID" value="NZ_BAABHS010000032.1"/>
</dbReference>
<feature type="transmembrane region" description="Helical" evidence="7">
    <location>
        <begin position="117"/>
        <end position="135"/>
    </location>
</feature>
<feature type="transmembrane region" description="Helical" evidence="7">
    <location>
        <begin position="213"/>
        <end position="231"/>
    </location>
</feature>
<evidence type="ECO:0000259" key="8">
    <source>
        <dbReference type="Pfam" id="PF09924"/>
    </source>
</evidence>
<keyword evidence="3 7" id="KW-0812">Transmembrane</keyword>
<feature type="transmembrane region" description="Helical" evidence="7">
    <location>
        <begin position="57"/>
        <end position="79"/>
    </location>
</feature>
<protein>
    <submittedName>
        <fullName evidence="10">Phosphatidylglycerol lysyltransferase domain-containing protein</fullName>
    </submittedName>
</protein>
<feature type="compositionally biased region" description="Low complexity" evidence="6">
    <location>
        <begin position="604"/>
        <end position="619"/>
    </location>
</feature>
<feature type="transmembrane region" description="Helical" evidence="7">
    <location>
        <begin position="25"/>
        <end position="45"/>
    </location>
</feature>
<evidence type="ECO:0000256" key="5">
    <source>
        <dbReference type="ARBA" id="ARBA00023136"/>
    </source>
</evidence>
<dbReference type="InterPro" id="IPR024320">
    <property type="entry name" value="LPG_synthase_C"/>
</dbReference>
<keyword evidence="11" id="KW-1185">Reference proteome</keyword>